<dbReference type="SUPFAM" id="SSF50494">
    <property type="entry name" value="Trypsin-like serine proteases"/>
    <property type="match status" value="1"/>
</dbReference>
<evidence type="ECO:0000256" key="3">
    <source>
        <dbReference type="ARBA" id="ARBA00022801"/>
    </source>
</evidence>
<evidence type="ECO:0000259" key="5">
    <source>
        <dbReference type="PROSITE" id="PS50106"/>
    </source>
</evidence>
<evidence type="ECO:0000256" key="4">
    <source>
        <dbReference type="SAM" id="Phobius"/>
    </source>
</evidence>
<proteinExistence type="inferred from homology"/>
<sequence>MWRSSWRVAARRVGAQRFRSYKANGDARRFEPASFLSAGYVVAGAGLAVAAIISYDTREEKTLLESRSKYNNVLSRNFIADAVEKAFPAVVNVAVDSGYVGSNGSGFIISKEGLIVTNAHVVARCNRYSKIQVTFADGSNHPAVIHSTDPLSDIALLQIKSDEVQEWPMISIASSSELRAGEWVCALGSPFSLQNSVSAGIISAVARHSSELGYPQKGGEYIQTDAAINAGNSGGPLINLDGEVIGINTMQVYGSVGISFAIPADTAVQVIEQLRKHKKVVRPYIGMQMINFNSRELKEIGRMFPGVKEGVIVKSVAPGSPAHKGGLLSGDVIVSFDGKKVCSTKDILTTVGYTIGRHIPVQVQRRGEKRLLKLQVTTEPLPAPLQQLKS</sequence>
<keyword evidence="2" id="KW-0645">Protease</keyword>
<dbReference type="AlphaFoldDB" id="A0A3M6VR52"/>
<dbReference type="PANTHER" id="PTHR22939">
    <property type="entry name" value="SERINE PROTEASE FAMILY S1C HTRA-RELATED"/>
    <property type="match status" value="1"/>
</dbReference>
<dbReference type="EMBL" id="QLLG01000027">
    <property type="protein sequence ID" value="RMX69358.1"/>
    <property type="molecule type" value="Genomic_DNA"/>
</dbReference>
<dbReference type="Proteomes" id="UP000282087">
    <property type="component" value="Unassembled WGS sequence"/>
</dbReference>
<organism evidence="6 7">
    <name type="scientific">Peronospora effusa</name>
    <dbReference type="NCBI Taxonomy" id="542832"/>
    <lineage>
        <taxon>Eukaryota</taxon>
        <taxon>Sar</taxon>
        <taxon>Stramenopiles</taxon>
        <taxon>Oomycota</taxon>
        <taxon>Peronosporomycetes</taxon>
        <taxon>Peronosporales</taxon>
        <taxon>Peronosporaceae</taxon>
        <taxon>Peronospora</taxon>
    </lineage>
</organism>
<keyword evidence="4" id="KW-0812">Transmembrane</keyword>
<keyword evidence="3" id="KW-0378">Hydrolase</keyword>
<dbReference type="PRINTS" id="PR00834">
    <property type="entry name" value="PROTEASES2C"/>
</dbReference>
<keyword evidence="4" id="KW-0472">Membrane</keyword>
<dbReference type="SUPFAM" id="SSF50156">
    <property type="entry name" value="PDZ domain-like"/>
    <property type="match status" value="1"/>
</dbReference>
<dbReference type="InterPro" id="IPR036034">
    <property type="entry name" value="PDZ_sf"/>
</dbReference>
<dbReference type="Gene3D" id="2.30.42.10">
    <property type="match status" value="1"/>
</dbReference>
<evidence type="ECO:0000256" key="2">
    <source>
        <dbReference type="ARBA" id="ARBA00022670"/>
    </source>
</evidence>
<evidence type="ECO:0000256" key="1">
    <source>
        <dbReference type="ARBA" id="ARBA00010541"/>
    </source>
</evidence>
<dbReference type="SMART" id="SM00228">
    <property type="entry name" value="PDZ"/>
    <property type="match status" value="1"/>
</dbReference>
<protein>
    <recommendedName>
        <fullName evidence="5">PDZ domain-containing protein</fullName>
    </recommendedName>
</protein>
<feature type="transmembrane region" description="Helical" evidence="4">
    <location>
        <begin position="35"/>
        <end position="55"/>
    </location>
</feature>
<dbReference type="Pfam" id="PF13365">
    <property type="entry name" value="Trypsin_2"/>
    <property type="match status" value="1"/>
</dbReference>
<dbReference type="STRING" id="542832.A0A3M6VR52"/>
<dbReference type="Gene3D" id="2.40.10.120">
    <property type="match status" value="1"/>
</dbReference>
<dbReference type="PANTHER" id="PTHR22939:SF125">
    <property type="entry name" value="PROTEASE DO-LIKE 14-RELATED"/>
    <property type="match status" value="1"/>
</dbReference>
<feature type="domain" description="PDZ" evidence="5">
    <location>
        <begin position="289"/>
        <end position="341"/>
    </location>
</feature>
<dbReference type="Pfam" id="PF13180">
    <property type="entry name" value="PDZ_2"/>
    <property type="match status" value="1"/>
</dbReference>
<comment type="similarity">
    <text evidence="1">Belongs to the peptidase S1C family.</text>
</comment>
<accession>A0A3M6VR52</accession>
<dbReference type="VEuPathDB" id="FungiDB:DD237_000338"/>
<keyword evidence="4" id="KW-1133">Transmembrane helix</keyword>
<reference evidence="6 7" key="1">
    <citation type="submission" date="2018-06" db="EMBL/GenBank/DDBJ databases">
        <title>Comparative genomics of downy mildews reveals potential adaptations to biotrophy.</title>
        <authorList>
            <person name="Fletcher K."/>
            <person name="Klosterman S.J."/>
            <person name="Derevnina L."/>
            <person name="Martin F."/>
            <person name="Koike S."/>
            <person name="Reyes Chin-Wo S."/>
            <person name="Mou B."/>
            <person name="Michelmore R."/>
        </authorList>
    </citation>
    <scope>NUCLEOTIDE SEQUENCE [LARGE SCALE GENOMIC DNA]</scope>
    <source>
        <strain evidence="6 7">R14</strain>
    </source>
</reference>
<evidence type="ECO:0000313" key="7">
    <source>
        <dbReference type="Proteomes" id="UP000282087"/>
    </source>
</evidence>
<dbReference type="OrthoDB" id="4217619at2759"/>
<keyword evidence="7" id="KW-1185">Reference proteome</keyword>
<evidence type="ECO:0000313" key="6">
    <source>
        <dbReference type="EMBL" id="RMX69358.1"/>
    </source>
</evidence>
<comment type="caution">
    <text evidence="6">The sequence shown here is derived from an EMBL/GenBank/DDBJ whole genome shotgun (WGS) entry which is preliminary data.</text>
</comment>
<dbReference type="GO" id="GO:0004252">
    <property type="term" value="F:serine-type endopeptidase activity"/>
    <property type="evidence" value="ECO:0007669"/>
    <property type="project" value="InterPro"/>
</dbReference>
<name>A0A3M6VR52_9STRA</name>
<dbReference type="PROSITE" id="PS50106">
    <property type="entry name" value="PDZ"/>
    <property type="match status" value="1"/>
</dbReference>
<dbReference type="InterPro" id="IPR001478">
    <property type="entry name" value="PDZ"/>
</dbReference>
<gene>
    <name evidence="6" type="ORF">DD238_001335</name>
</gene>
<dbReference type="InterPro" id="IPR001940">
    <property type="entry name" value="Peptidase_S1C"/>
</dbReference>
<dbReference type="GO" id="GO:0006508">
    <property type="term" value="P:proteolysis"/>
    <property type="evidence" value="ECO:0007669"/>
    <property type="project" value="UniProtKB-KW"/>
</dbReference>
<dbReference type="InterPro" id="IPR009003">
    <property type="entry name" value="Peptidase_S1_PA"/>
</dbReference>